<organism evidence="8 9">
    <name type="scientific">Fusarium xylarioides</name>
    <dbReference type="NCBI Taxonomy" id="221167"/>
    <lineage>
        <taxon>Eukaryota</taxon>
        <taxon>Fungi</taxon>
        <taxon>Dikarya</taxon>
        <taxon>Ascomycota</taxon>
        <taxon>Pezizomycotina</taxon>
        <taxon>Sordariomycetes</taxon>
        <taxon>Hypocreomycetidae</taxon>
        <taxon>Hypocreales</taxon>
        <taxon>Nectriaceae</taxon>
        <taxon>Fusarium</taxon>
        <taxon>Fusarium fujikuroi species complex</taxon>
    </lineage>
</organism>
<gene>
    <name evidence="8" type="ORF">H9Q72_007151</name>
</gene>
<dbReference type="Proteomes" id="UP000750502">
    <property type="component" value="Unassembled WGS sequence"/>
</dbReference>
<comment type="similarity">
    <text evidence="2 6">Belongs to the eukaryotic RPC34/RPC39 RNA polymerase subunit family.</text>
</comment>
<dbReference type="InterPro" id="IPR036388">
    <property type="entry name" value="WH-like_DNA-bd_sf"/>
</dbReference>
<accession>A0A9P7HQH4</accession>
<dbReference type="OrthoDB" id="613763at2759"/>
<reference evidence="8" key="2">
    <citation type="submission" date="2020-10" db="EMBL/GenBank/DDBJ databases">
        <authorList>
            <person name="Peck L.D."/>
            <person name="Nowell R.W."/>
            <person name="Flood J."/>
            <person name="Ryan M.J."/>
            <person name="Barraclough T.G."/>
        </authorList>
    </citation>
    <scope>NUCLEOTIDE SEQUENCE</scope>
    <source>
        <strain evidence="8">IMI 127659i</strain>
    </source>
</reference>
<evidence type="ECO:0000256" key="1">
    <source>
        <dbReference type="ARBA" id="ARBA00004123"/>
    </source>
</evidence>
<evidence type="ECO:0000256" key="6">
    <source>
        <dbReference type="PIRNR" id="PIRNR028763"/>
    </source>
</evidence>
<dbReference type="SUPFAM" id="SSF46785">
    <property type="entry name" value="Winged helix' DNA-binding domain"/>
    <property type="match status" value="1"/>
</dbReference>
<protein>
    <recommendedName>
        <fullName evidence="6">DNA-directed RNA polymerase III subunit RPC6</fullName>
        <shortName evidence="6">RNA polymerase III subunit C6</shortName>
    </recommendedName>
</protein>
<dbReference type="GO" id="GO:0006383">
    <property type="term" value="P:transcription by RNA polymerase III"/>
    <property type="evidence" value="ECO:0007669"/>
    <property type="project" value="UniProtKB-UniRule"/>
</dbReference>
<evidence type="ECO:0000256" key="7">
    <source>
        <dbReference type="SAM" id="MobiDB-lite"/>
    </source>
</evidence>
<dbReference type="Gene3D" id="1.10.10.10">
    <property type="entry name" value="Winged helix-like DNA-binding domain superfamily/Winged helix DNA-binding domain"/>
    <property type="match status" value="1"/>
</dbReference>
<dbReference type="PIRSF" id="PIRSF028763">
    <property type="entry name" value="RNA_pol_Rpc34"/>
    <property type="match status" value="1"/>
</dbReference>
<evidence type="ECO:0000313" key="9">
    <source>
        <dbReference type="Proteomes" id="UP000750502"/>
    </source>
</evidence>
<keyword evidence="9" id="KW-1185">Reference proteome</keyword>
<evidence type="ECO:0000256" key="4">
    <source>
        <dbReference type="ARBA" id="ARBA00023163"/>
    </source>
</evidence>
<evidence type="ECO:0000313" key="8">
    <source>
        <dbReference type="EMBL" id="KAG5764787.1"/>
    </source>
</evidence>
<comment type="caution">
    <text evidence="8">The sequence shown here is derived from an EMBL/GenBank/DDBJ whole genome shotgun (WGS) entry which is preliminary data.</text>
</comment>
<dbReference type="Pfam" id="PF05158">
    <property type="entry name" value="RNA_pol_Rpc34"/>
    <property type="match status" value="1"/>
</dbReference>
<dbReference type="AlphaFoldDB" id="A0A9P7HQH4"/>
<comment type="function">
    <text evidence="6">DNA-dependent RNA polymerase catalyzes the transcription of DNA into RNA using the four ribonucleoside triphosphates as substrates. Specific peripheric component of RNA polymerase III which synthesizes small RNAs, such as 5S rRNA and tRNAs.</text>
</comment>
<proteinExistence type="inferred from homology"/>
<evidence type="ECO:0000256" key="2">
    <source>
        <dbReference type="ARBA" id="ARBA00011038"/>
    </source>
</evidence>
<keyword evidence="3 6" id="KW-0240">DNA-directed RNA polymerase</keyword>
<sequence length="405" mass="44925">MPTPAPAEGDAATAKLGVWKQALYDRCRESGTDMFSQDDLLRLDVIPNRDLMLLARVVQSLTDDKLFITMREASGQVLWKWRDSEEAHKYKQCSTDEQVMVYSLIDDSGGDGIWSQTLQKRLNMHDSVLKNALKQLQTKGLIAPFKNVEHPNKKMFIKASIRPSDRATGGPWYTDQNFDEAFIEDLQRVVYDFIKRQSSYHSTHGGGAARAQVPKKGVVKGGVERGKKRDASHIDEPPAKATKISPTAAVKKDALLPLPAGYTGYPTVRDIARLLSSSGITHNTILSEHDVQKLVDVLVWDNLIESVKVAGKVGYRVSRIAKQSLESWAGRDDPTGREGGPEPTISAFTEAPCGRCPVFEICEEGGPVGPNNCEYFKRWLGVEQSTSADFACRYDKHGLLIPAFF</sequence>
<reference evidence="8" key="1">
    <citation type="journal article" date="2020" name="bioRxiv">
        <title>Historical genomics reveals the evolutionary mechanisms behind multiple outbreaks of the host-specific coffee wilt pathogen Fusarium xylarioides.</title>
        <authorList>
            <person name="Peck D."/>
            <person name="Nowell R.W."/>
            <person name="Flood J."/>
            <person name="Ryan M.J."/>
            <person name="Barraclough T.G."/>
        </authorList>
    </citation>
    <scope>NUCLEOTIDE SEQUENCE</scope>
    <source>
        <strain evidence="8">IMI 127659i</strain>
    </source>
</reference>
<evidence type="ECO:0000256" key="3">
    <source>
        <dbReference type="ARBA" id="ARBA00022478"/>
    </source>
</evidence>
<feature type="region of interest" description="Disordered" evidence="7">
    <location>
        <begin position="218"/>
        <end position="239"/>
    </location>
</feature>
<dbReference type="GO" id="GO:0005666">
    <property type="term" value="C:RNA polymerase III complex"/>
    <property type="evidence" value="ECO:0007669"/>
    <property type="project" value="UniProtKB-UniRule"/>
</dbReference>
<dbReference type="InterPro" id="IPR016049">
    <property type="entry name" value="RNA_pol_Rpc34-like"/>
</dbReference>
<name>A0A9P7HQH4_9HYPO</name>
<dbReference type="InterPro" id="IPR036390">
    <property type="entry name" value="WH_DNA-bd_sf"/>
</dbReference>
<keyword evidence="4 6" id="KW-0804">Transcription</keyword>
<dbReference type="InterPro" id="IPR007832">
    <property type="entry name" value="RNA_pol_Rpc34"/>
</dbReference>
<feature type="compositionally biased region" description="Basic and acidic residues" evidence="7">
    <location>
        <begin position="222"/>
        <end position="238"/>
    </location>
</feature>
<evidence type="ECO:0000256" key="5">
    <source>
        <dbReference type="ARBA" id="ARBA00023242"/>
    </source>
</evidence>
<keyword evidence="5 6" id="KW-0539">Nucleus</keyword>
<dbReference type="EMBL" id="JADFTT010000232">
    <property type="protein sequence ID" value="KAG5764787.1"/>
    <property type="molecule type" value="Genomic_DNA"/>
</dbReference>
<dbReference type="PANTHER" id="PTHR12780">
    <property type="entry name" value="RNA POLYMERASE III DNA DIRECTED , 39KD SUBUNIT-RELATED"/>
    <property type="match status" value="1"/>
</dbReference>
<comment type="subcellular location">
    <subcellularLocation>
        <location evidence="1 6">Nucleus</location>
    </subcellularLocation>
</comment>